<dbReference type="EMBL" id="JAERUA010000004">
    <property type="protein sequence ID" value="KAI1900234.1"/>
    <property type="molecule type" value="Genomic_DNA"/>
</dbReference>
<feature type="compositionally biased region" description="Basic residues" evidence="3">
    <location>
        <begin position="167"/>
        <end position="191"/>
    </location>
</feature>
<feature type="compositionally biased region" description="Basic residues" evidence="3">
    <location>
        <begin position="108"/>
        <end position="125"/>
    </location>
</feature>
<feature type="compositionally biased region" description="Basic and acidic residues" evidence="3">
    <location>
        <begin position="343"/>
        <end position="355"/>
    </location>
</feature>
<dbReference type="AlphaFoldDB" id="A0A8T3DWN0"/>
<dbReference type="InterPro" id="IPR029627">
    <property type="entry name" value="CCSER"/>
</dbReference>
<gene>
    <name evidence="4" type="ORF">AGOR_G00047900</name>
</gene>
<keyword evidence="2" id="KW-0175">Coiled coil</keyword>
<evidence type="ECO:0000313" key="4">
    <source>
        <dbReference type="EMBL" id="KAI1900234.1"/>
    </source>
</evidence>
<feature type="compositionally biased region" description="Polar residues" evidence="3">
    <location>
        <begin position="575"/>
        <end position="585"/>
    </location>
</feature>
<comment type="similarity">
    <text evidence="1">Belongs to the CCSER family.</text>
</comment>
<comment type="caution">
    <text evidence="4">The sequence shown here is derived from an EMBL/GenBank/DDBJ whole genome shotgun (WGS) entry which is preliminary data.</text>
</comment>
<evidence type="ECO:0000256" key="1">
    <source>
        <dbReference type="ARBA" id="ARBA00010949"/>
    </source>
</evidence>
<proteinExistence type="inferred from homology"/>
<evidence type="ECO:0008006" key="6">
    <source>
        <dbReference type="Google" id="ProtNLM"/>
    </source>
</evidence>
<protein>
    <recommendedName>
        <fullName evidence="6">Serine-rich coiled-coil domain-containing protein 1</fullName>
    </recommendedName>
</protein>
<dbReference type="Proteomes" id="UP000829720">
    <property type="component" value="Unassembled WGS sequence"/>
</dbReference>
<reference evidence="4" key="1">
    <citation type="submission" date="2021-01" db="EMBL/GenBank/DDBJ databases">
        <authorList>
            <person name="Zahm M."/>
            <person name="Roques C."/>
            <person name="Cabau C."/>
            <person name="Klopp C."/>
            <person name="Donnadieu C."/>
            <person name="Jouanno E."/>
            <person name="Lampietro C."/>
            <person name="Louis A."/>
            <person name="Herpin A."/>
            <person name="Echchiki A."/>
            <person name="Berthelot C."/>
            <person name="Parey E."/>
            <person name="Roest-Crollius H."/>
            <person name="Braasch I."/>
            <person name="Postlethwait J."/>
            <person name="Bobe J."/>
            <person name="Montfort J."/>
            <person name="Bouchez O."/>
            <person name="Begum T."/>
            <person name="Mejri S."/>
            <person name="Adams A."/>
            <person name="Chen W.-J."/>
            <person name="Guiguen Y."/>
        </authorList>
    </citation>
    <scope>NUCLEOTIDE SEQUENCE</scope>
    <source>
        <tissue evidence="4">Blood</tissue>
    </source>
</reference>
<feature type="compositionally biased region" description="Polar residues" evidence="3">
    <location>
        <begin position="28"/>
        <end position="37"/>
    </location>
</feature>
<feature type="compositionally biased region" description="Polar residues" evidence="3">
    <location>
        <begin position="137"/>
        <end position="151"/>
    </location>
</feature>
<feature type="region of interest" description="Disordered" evidence="3">
    <location>
        <begin position="575"/>
        <end position="604"/>
    </location>
</feature>
<dbReference type="PANTHER" id="PTHR22461:SF1">
    <property type="entry name" value="SERINE-RICH COILED-COIL DOMAIN-CONTAINING PROTEIN 1"/>
    <property type="match status" value="1"/>
</dbReference>
<dbReference type="PANTHER" id="PTHR22461">
    <property type="entry name" value="SERINE-RICH COILED-COIL DOMAIN-CONTAINING PROTEIN 2-RELATED"/>
    <property type="match status" value="1"/>
</dbReference>
<evidence type="ECO:0000256" key="3">
    <source>
        <dbReference type="SAM" id="MobiDB-lite"/>
    </source>
</evidence>
<evidence type="ECO:0000256" key="2">
    <source>
        <dbReference type="ARBA" id="ARBA00023054"/>
    </source>
</evidence>
<keyword evidence="5" id="KW-1185">Reference proteome</keyword>
<feature type="compositionally biased region" description="Basic and acidic residues" evidence="3">
    <location>
        <begin position="501"/>
        <end position="526"/>
    </location>
</feature>
<organism evidence="4 5">
    <name type="scientific">Albula goreensis</name>
    <dbReference type="NCBI Taxonomy" id="1534307"/>
    <lineage>
        <taxon>Eukaryota</taxon>
        <taxon>Metazoa</taxon>
        <taxon>Chordata</taxon>
        <taxon>Craniata</taxon>
        <taxon>Vertebrata</taxon>
        <taxon>Euteleostomi</taxon>
        <taxon>Actinopterygii</taxon>
        <taxon>Neopterygii</taxon>
        <taxon>Teleostei</taxon>
        <taxon>Albuliformes</taxon>
        <taxon>Albulidae</taxon>
        <taxon>Albula</taxon>
    </lineage>
</organism>
<accession>A0A8T3DWN0</accession>
<feature type="compositionally biased region" description="Low complexity" evidence="3">
    <location>
        <begin position="304"/>
        <end position="313"/>
    </location>
</feature>
<sequence>MGESGPRRSTLVSRLPIFRRSTNKRQDSLPSSPSSGGVANGVHTSSPSSTNSSSSSTGKRRSLFRTPSISFHSKRSSEPRIDSAQLGQDNGSQAPEGAFQRADENSRCKTRHSFGFGGHRHKKITRSQTEDFEKASSNRNVFINCISSGTNEGDDSGFLDDYSSSKRSSKHKKQLLPKSFSSHHRFSKHAVHAPEPVRPQDVSMDFLKPGTPGSCPGELGESSLQSPMFSEDRTTAVTPSEFVPVTEDSVSEVDALPVLSPTAPPEDPGGAVSSPMPPSAPVPPAIVANDPFPGSADPGPDSALPPEELAPAPKGVEPAPADAETGGENGPVPEPSELDSSDPEERASEQTDRKQRNTVLIQEPGKGACCIKPEARPCHLRKPHTASMCSSVSPYHEVMRMERRLRSASEGPGGPRLHLNLKEPHCAEGQALLKQRTSSSSSKLGSLDVLNNLGSSELDEDDLMLDMDLSDDQRQRHVSREDSSQSLASCLALLHSPMEASSDKVLSREARGVESSHREGPPRESRPTSLLPADWCFPRDEQLEGLEGLPFRLMQQDCTAMKTLLLRLRRTLQESTDTSPASSLHSLPISPCSDKSLPFKDPGRDESQSLLLQLKDKDELILRLQSELDKANSAQNTPCQKADKSTQTDLAATE</sequence>
<feature type="compositionally biased region" description="Pro residues" evidence="3">
    <location>
        <begin position="275"/>
        <end position="284"/>
    </location>
</feature>
<feature type="compositionally biased region" description="Low complexity" evidence="3">
    <location>
        <begin position="44"/>
        <end position="57"/>
    </location>
</feature>
<feature type="region of interest" description="Disordered" evidence="3">
    <location>
        <begin position="501"/>
        <end position="532"/>
    </location>
</feature>
<feature type="region of interest" description="Disordered" evidence="3">
    <location>
        <begin position="631"/>
        <end position="654"/>
    </location>
</feature>
<name>A0A8T3DWN0_9TELE</name>
<evidence type="ECO:0000313" key="5">
    <source>
        <dbReference type="Proteomes" id="UP000829720"/>
    </source>
</evidence>
<dbReference type="OrthoDB" id="10046062at2759"/>
<feature type="region of interest" description="Disordered" evidence="3">
    <location>
        <begin position="1"/>
        <end position="364"/>
    </location>
</feature>